<organism evidence="4 5">
    <name type="scientific">Neolentinus lepideus HHB14362 ss-1</name>
    <dbReference type="NCBI Taxonomy" id="1314782"/>
    <lineage>
        <taxon>Eukaryota</taxon>
        <taxon>Fungi</taxon>
        <taxon>Dikarya</taxon>
        <taxon>Basidiomycota</taxon>
        <taxon>Agaricomycotina</taxon>
        <taxon>Agaricomycetes</taxon>
        <taxon>Gloeophyllales</taxon>
        <taxon>Gloeophyllaceae</taxon>
        <taxon>Neolentinus</taxon>
    </lineage>
</organism>
<keyword evidence="5" id="KW-1185">Reference proteome</keyword>
<sequence length="787" mass="88951">QAHVRQFLMAHGLDRQSRQQLESWWNVQWSTRWQVAGDIRRQTLLQCSCGYHSLTARKAKVPMQIAEEKGTPSNARRNPYDFTGCLAHVEITERDSDGAVSRIMGYLCHNDECKSSVLKRIPAIPLHLHVYEVALEQLKSGASIAAIQAKNNAMLNSRGYHDMETYDPSTANYRYNFLPRDSSYLYHLFNKSQGINTRVPPQYNLHEWLDPYSSCFRPEIHQAVFHYSKRAEAGDRLKVCIATEDMNQSAWEYTHHSILMLDGTFGLCSSRLLLFIAMGVDAERKGVPLALFLFSAPTGSRATHAGYSTEILAELLKIWKTHLSQGRAESFTPYVAITDTDVKERGALLQVWPSIWLLLCRFHIRQCWTNRRDQLFKGRQGEVLKSHVHGRLLSLEDLLLNSVDYEAAQKLIEDERSHFTALSKLGDPGAATAARVGAQYLDYLSATWMPKSLWQGWSLKARMVASTILGVPVESIITTTNHLESFNHVLKNKYIPQWQHSGTHLQFDFLIHILIIRILPEIFATRRHRQQYQNWVNLRFEKYAGGANLSKVLQEERRVLQAIQKGSKACWWAADRQRDESAVAILRAGLLNGITRDVSEHQFEAVCYSTANPTSTPYRVTIHRIGYASCTCLDFVHRGGACKHLRALRIRLDAWVSSGHLPTFYYPGTPAAAKEIEEPLQPPALSEQGATAAIINNLLVLQDMAGVEDPEDGIGPAMPGEAAVSEVDEQGEGSKPLSSRCNLSTEEAEQFQTVSDANRSPMAKMTHDHRQVRRDWPFKSSSELNSS</sequence>
<keyword evidence="1" id="KW-0862">Zinc</keyword>
<feature type="compositionally biased region" description="Basic and acidic residues" evidence="2">
    <location>
        <begin position="765"/>
        <end position="777"/>
    </location>
</feature>
<reference evidence="4 5" key="1">
    <citation type="journal article" date="2016" name="Mol. Biol. Evol.">
        <title>Comparative Genomics of Early-Diverging Mushroom-Forming Fungi Provides Insights into the Origins of Lignocellulose Decay Capabilities.</title>
        <authorList>
            <person name="Nagy L.G."/>
            <person name="Riley R."/>
            <person name="Tritt A."/>
            <person name="Adam C."/>
            <person name="Daum C."/>
            <person name="Floudas D."/>
            <person name="Sun H."/>
            <person name="Yadav J.S."/>
            <person name="Pangilinan J."/>
            <person name="Larsson K.H."/>
            <person name="Matsuura K."/>
            <person name="Barry K."/>
            <person name="Labutti K."/>
            <person name="Kuo R."/>
            <person name="Ohm R.A."/>
            <person name="Bhattacharya S.S."/>
            <person name="Shirouzu T."/>
            <person name="Yoshinaga Y."/>
            <person name="Martin F.M."/>
            <person name="Grigoriev I.V."/>
            <person name="Hibbett D.S."/>
        </authorList>
    </citation>
    <scope>NUCLEOTIDE SEQUENCE [LARGE SCALE GENOMIC DNA]</scope>
    <source>
        <strain evidence="4 5">HHB14362 ss-1</strain>
    </source>
</reference>
<dbReference type="Pfam" id="PF04434">
    <property type="entry name" value="SWIM"/>
    <property type="match status" value="1"/>
</dbReference>
<gene>
    <name evidence="4" type="ORF">NEOLEDRAFT_1075528</name>
</gene>
<evidence type="ECO:0000256" key="2">
    <source>
        <dbReference type="SAM" id="MobiDB-lite"/>
    </source>
</evidence>
<keyword evidence="1" id="KW-0863">Zinc-finger</keyword>
<evidence type="ECO:0000259" key="3">
    <source>
        <dbReference type="PROSITE" id="PS50966"/>
    </source>
</evidence>
<dbReference type="OrthoDB" id="2422225at2759"/>
<dbReference type="Proteomes" id="UP000076761">
    <property type="component" value="Unassembled WGS sequence"/>
</dbReference>
<feature type="compositionally biased region" description="Polar residues" evidence="2">
    <location>
        <begin position="736"/>
        <end position="758"/>
    </location>
</feature>
<proteinExistence type="predicted"/>
<evidence type="ECO:0000313" key="4">
    <source>
        <dbReference type="EMBL" id="KZT20536.1"/>
    </source>
</evidence>
<name>A0A165P558_9AGAM</name>
<dbReference type="InterPro" id="IPR007527">
    <property type="entry name" value="Znf_SWIM"/>
</dbReference>
<dbReference type="EMBL" id="KV425619">
    <property type="protein sequence ID" value="KZT20536.1"/>
    <property type="molecule type" value="Genomic_DNA"/>
</dbReference>
<dbReference type="STRING" id="1314782.A0A165P558"/>
<accession>A0A165P558</accession>
<protein>
    <recommendedName>
        <fullName evidence="3">SWIM-type domain-containing protein</fullName>
    </recommendedName>
</protein>
<feature type="domain" description="SWIM-type" evidence="3">
    <location>
        <begin position="618"/>
        <end position="653"/>
    </location>
</feature>
<evidence type="ECO:0000256" key="1">
    <source>
        <dbReference type="PROSITE-ProRule" id="PRU00325"/>
    </source>
</evidence>
<evidence type="ECO:0000313" key="5">
    <source>
        <dbReference type="Proteomes" id="UP000076761"/>
    </source>
</evidence>
<feature type="region of interest" description="Disordered" evidence="2">
    <location>
        <begin position="711"/>
        <end position="787"/>
    </location>
</feature>
<dbReference type="InParanoid" id="A0A165P558"/>
<dbReference type="PROSITE" id="PS50966">
    <property type="entry name" value="ZF_SWIM"/>
    <property type="match status" value="1"/>
</dbReference>
<dbReference type="AlphaFoldDB" id="A0A165P558"/>
<feature type="non-terminal residue" evidence="4">
    <location>
        <position position="1"/>
    </location>
</feature>
<dbReference type="GO" id="GO:0008270">
    <property type="term" value="F:zinc ion binding"/>
    <property type="evidence" value="ECO:0007669"/>
    <property type="project" value="UniProtKB-KW"/>
</dbReference>
<keyword evidence="1" id="KW-0479">Metal-binding</keyword>